<sequence>MWDETVEHLKSWKTAVPDLPEVNFDLTPEIAFNEIKDLSVAVFRKLLSNDEVYNQILLTLFPESKTLRLLLNYFKNKELPIYLKLSELLEKRLR</sequence>
<dbReference type="AlphaFoldDB" id="A0A1E5IMJ4"/>
<dbReference type="EMBL" id="LNVX01000122">
    <property type="protein sequence ID" value="OEG71682.1"/>
    <property type="molecule type" value="Genomic_DNA"/>
</dbReference>
<proteinExistence type="predicted"/>
<reference evidence="1 2" key="1">
    <citation type="submission" date="2015-11" db="EMBL/GenBank/DDBJ databases">
        <title>Evidence for parallel genomic evolution in an endosymbiosis of termite gut flagellates.</title>
        <authorList>
            <person name="Zheng H."/>
        </authorList>
    </citation>
    <scope>NUCLEOTIDE SEQUENCE [LARGE SCALE GENOMIC DNA]</scope>
    <source>
        <strain evidence="1 2">CET450</strain>
    </source>
</reference>
<evidence type="ECO:0000313" key="1">
    <source>
        <dbReference type="EMBL" id="OEG71682.1"/>
    </source>
</evidence>
<accession>A0A1E5IMJ4</accession>
<name>A0A1E5IMJ4_ENDTX</name>
<gene>
    <name evidence="1" type="ORF">ATZ36_13440</name>
</gene>
<comment type="caution">
    <text evidence="1">The sequence shown here is derived from an EMBL/GenBank/DDBJ whole genome shotgun (WGS) entry which is preliminary data.</text>
</comment>
<organism evidence="1 2">
    <name type="scientific">Endomicrobium trichonymphae</name>
    <dbReference type="NCBI Taxonomy" id="1408204"/>
    <lineage>
        <taxon>Bacteria</taxon>
        <taxon>Pseudomonadati</taxon>
        <taxon>Elusimicrobiota</taxon>
        <taxon>Endomicrobiia</taxon>
        <taxon>Endomicrobiales</taxon>
        <taxon>Endomicrobiaceae</taxon>
        <taxon>Candidatus Endomicrobiellum</taxon>
    </lineage>
</organism>
<keyword evidence="2" id="KW-1185">Reference proteome</keyword>
<evidence type="ECO:0000313" key="2">
    <source>
        <dbReference type="Proteomes" id="UP000095237"/>
    </source>
</evidence>
<dbReference type="Proteomes" id="UP000095237">
    <property type="component" value="Unassembled WGS sequence"/>
</dbReference>
<protein>
    <submittedName>
        <fullName evidence="1">Uncharacterized protein</fullName>
    </submittedName>
</protein>